<keyword evidence="4" id="KW-1185">Reference proteome</keyword>
<dbReference type="InterPro" id="IPR046342">
    <property type="entry name" value="CBS_dom_sf"/>
</dbReference>
<dbReference type="EMBL" id="JADBDZ010000001">
    <property type="protein sequence ID" value="MBE1530870.1"/>
    <property type="molecule type" value="Genomic_DNA"/>
</dbReference>
<evidence type="ECO:0000313" key="3">
    <source>
        <dbReference type="EMBL" id="MBE1530870.1"/>
    </source>
</evidence>
<reference evidence="3 4" key="1">
    <citation type="submission" date="2020-10" db="EMBL/GenBank/DDBJ databases">
        <title>Sequencing the genomes of 1000 actinobacteria strains.</title>
        <authorList>
            <person name="Klenk H.-P."/>
        </authorList>
    </citation>
    <scope>NUCLEOTIDE SEQUENCE [LARGE SCALE GENOMIC DNA]</scope>
    <source>
        <strain evidence="3 4">DSM 46744</strain>
    </source>
</reference>
<evidence type="ECO:0000313" key="4">
    <source>
        <dbReference type="Proteomes" id="UP000627838"/>
    </source>
</evidence>
<dbReference type="Pfam" id="PF00571">
    <property type="entry name" value="CBS"/>
    <property type="match status" value="1"/>
</dbReference>
<name>A0ABR9JJZ8_9ACTN</name>
<dbReference type="InterPro" id="IPR000644">
    <property type="entry name" value="CBS_dom"/>
</dbReference>
<feature type="domain" description="CBS" evidence="2">
    <location>
        <begin position="177"/>
        <end position="219"/>
    </location>
</feature>
<dbReference type="Proteomes" id="UP000627838">
    <property type="component" value="Unassembled WGS sequence"/>
</dbReference>
<comment type="caution">
    <text evidence="3">The sequence shown here is derived from an EMBL/GenBank/DDBJ whole genome shotgun (WGS) entry which is preliminary data.</text>
</comment>
<dbReference type="SUPFAM" id="SSF54631">
    <property type="entry name" value="CBS-domain pair"/>
    <property type="match status" value="1"/>
</dbReference>
<evidence type="ECO:0000259" key="2">
    <source>
        <dbReference type="Pfam" id="PF00571"/>
    </source>
</evidence>
<feature type="region of interest" description="Disordered" evidence="1">
    <location>
        <begin position="70"/>
        <end position="96"/>
    </location>
</feature>
<proteinExistence type="predicted"/>
<evidence type="ECO:0000256" key="1">
    <source>
        <dbReference type="SAM" id="MobiDB-lite"/>
    </source>
</evidence>
<protein>
    <submittedName>
        <fullName evidence="3">Transcriptional regulator</fullName>
    </submittedName>
</protein>
<gene>
    <name evidence="3" type="ORF">H4W34_000703</name>
</gene>
<feature type="compositionally biased region" description="Low complexity" evidence="1">
    <location>
        <begin position="79"/>
        <end position="92"/>
    </location>
</feature>
<dbReference type="RefSeq" id="WP_192757826.1">
    <property type="nucleotide sequence ID" value="NZ_JADBDZ010000001.1"/>
</dbReference>
<accession>A0ABR9JJZ8</accession>
<organism evidence="3 4">
    <name type="scientific">Actinomadura algeriensis</name>
    <dbReference type="NCBI Taxonomy" id="1679523"/>
    <lineage>
        <taxon>Bacteria</taxon>
        <taxon>Bacillati</taxon>
        <taxon>Actinomycetota</taxon>
        <taxon>Actinomycetes</taxon>
        <taxon>Streptosporangiales</taxon>
        <taxon>Thermomonosporaceae</taxon>
        <taxon>Actinomadura</taxon>
    </lineage>
</organism>
<dbReference type="Gene3D" id="3.10.580.10">
    <property type="entry name" value="CBS-domain"/>
    <property type="match status" value="1"/>
</dbReference>
<sequence>MTREEFLADVAARCGSEPVEVRVRELLGRWKYAVRTEAAVEEIKAALAAHGLATVPLLEDADRVVTIVPAPEPGETETSDGSGEAGAAGDADAGSDDEAQVRVSLCVRELPSATGGVTSVCLDDSLSHAETTMLSDGFSQLAVLHDGLLRGAVTWDSIQLARARGKNGLRDALEVRPVVLHGGDDLLKEAARISDMGFAFVENGEGELTGIVTLADLAEQFITLANPFVLLSEIEQRLRRVVGRICTLEEMRQKARYPNKTHGATDLMFGDYMKIFEDPDLFGRCGWRIDRAVFVDRLGKVKDVRNNIMHFSPEPVRAGQTYRLNTFIKFIKGLDGVFDT</sequence>